<accession>A0A0V1BSC1</accession>
<dbReference type="EMBL" id="JYDH01000016">
    <property type="protein sequence ID" value="KRY39777.1"/>
    <property type="molecule type" value="Genomic_DNA"/>
</dbReference>
<protein>
    <submittedName>
        <fullName evidence="1">Uncharacterized protein</fullName>
    </submittedName>
</protein>
<sequence>MKLAHISIAFNQLAGTGNSIAISCYKLYEMQKKLKVDFIEVGLTRKRRRIVNEKRHVQKRACESARMFCLY</sequence>
<gene>
    <name evidence="1" type="ORF">T01_11380</name>
</gene>
<dbReference type="AlphaFoldDB" id="A0A0V1BSC1"/>
<name>A0A0V1BSC1_TRISP</name>
<dbReference type="PROSITE" id="PS51257">
    <property type="entry name" value="PROKAR_LIPOPROTEIN"/>
    <property type="match status" value="1"/>
</dbReference>
<comment type="caution">
    <text evidence="1">The sequence shown here is derived from an EMBL/GenBank/DDBJ whole genome shotgun (WGS) entry which is preliminary data.</text>
</comment>
<dbReference type="Proteomes" id="UP000054776">
    <property type="component" value="Unassembled WGS sequence"/>
</dbReference>
<evidence type="ECO:0000313" key="1">
    <source>
        <dbReference type="EMBL" id="KRY39777.1"/>
    </source>
</evidence>
<reference evidence="1 2" key="1">
    <citation type="submission" date="2015-01" db="EMBL/GenBank/DDBJ databases">
        <title>Evolution of Trichinella species and genotypes.</title>
        <authorList>
            <person name="Korhonen P.K."/>
            <person name="Edoardo P."/>
            <person name="Giuseppe L.R."/>
            <person name="Gasser R.B."/>
        </authorList>
    </citation>
    <scope>NUCLEOTIDE SEQUENCE [LARGE SCALE GENOMIC DNA]</scope>
    <source>
        <strain evidence="1">ISS3</strain>
    </source>
</reference>
<evidence type="ECO:0000313" key="2">
    <source>
        <dbReference type="Proteomes" id="UP000054776"/>
    </source>
</evidence>
<dbReference type="InParanoid" id="A0A0V1BSC1"/>
<proteinExistence type="predicted"/>
<keyword evidence="2" id="KW-1185">Reference proteome</keyword>
<organism evidence="1 2">
    <name type="scientific">Trichinella spiralis</name>
    <name type="common">Trichina worm</name>
    <dbReference type="NCBI Taxonomy" id="6334"/>
    <lineage>
        <taxon>Eukaryota</taxon>
        <taxon>Metazoa</taxon>
        <taxon>Ecdysozoa</taxon>
        <taxon>Nematoda</taxon>
        <taxon>Enoplea</taxon>
        <taxon>Dorylaimia</taxon>
        <taxon>Trichinellida</taxon>
        <taxon>Trichinellidae</taxon>
        <taxon>Trichinella</taxon>
    </lineage>
</organism>
<dbReference type="OrthoDB" id="10512651at2759"/>